<reference evidence="3" key="1">
    <citation type="submission" date="2010-05" db="EMBL/GenBank/DDBJ databases">
        <title>Complete sequence of Methylotenera sp. 301.</title>
        <authorList>
            <person name="Lucas S."/>
            <person name="Copeland A."/>
            <person name="Lapidus A."/>
            <person name="Cheng J.-F."/>
            <person name="Bruce D."/>
            <person name="Goodwin L."/>
            <person name="Pitluck S."/>
            <person name="Clum A."/>
            <person name="Land M."/>
            <person name="Hauser L."/>
            <person name="Kyrpides N."/>
            <person name="Ivanova N."/>
            <person name="Chistoservova L."/>
            <person name="Kalyuzhnaya M."/>
            <person name="Woyke T."/>
        </authorList>
    </citation>
    <scope>NUCLEOTIDE SEQUENCE [LARGE SCALE GENOMIC DNA]</scope>
    <source>
        <strain evidence="3">301</strain>
    </source>
</reference>
<dbReference type="KEGG" id="meh:M301_0295"/>
<dbReference type="RefSeq" id="WP_013146999.1">
    <property type="nucleotide sequence ID" value="NC_014207.1"/>
</dbReference>
<organism evidence="2 3">
    <name type="scientific">Methylotenera versatilis (strain 301)</name>
    <dbReference type="NCBI Taxonomy" id="666681"/>
    <lineage>
        <taxon>Bacteria</taxon>
        <taxon>Pseudomonadati</taxon>
        <taxon>Pseudomonadota</taxon>
        <taxon>Betaproteobacteria</taxon>
        <taxon>Nitrosomonadales</taxon>
        <taxon>Methylophilaceae</taxon>
        <taxon>Methylotenera</taxon>
    </lineage>
</organism>
<dbReference type="OrthoDB" id="8563468at2"/>
<sequence length="106" mass="11827">MAELVQFNVAERITEIANKWHVYGNVLVDNANLILNHSATFKMNGEIEVDFSGVDNVDTSALSLMLEWQRRAVAASCKIKFTNLPANLSSLADLYGIQDFIPLSFH</sequence>
<gene>
    <name evidence="2" type="ordered locus">M301_0295</name>
</gene>
<reference evidence="2 3" key="2">
    <citation type="journal article" date="2011" name="J. Bacteriol.">
        <title>Genomes of three methylotrophs from a single niche uncover genetic and metabolic divergence of Methylophilaceae.</title>
        <authorList>
            <person name="Lapidus A."/>
            <person name="Clum A."/>
            <person name="Labutti K."/>
            <person name="Kaluzhnaya M.G."/>
            <person name="Lim S."/>
            <person name="Beck D.A."/>
            <person name="Glavina Del Rio T."/>
            <person name="Nolan M."/>
            <person name="Mavromatis K."/>
            <person name="Huntemann M."/>
            <person name="Lucas S."/>
            <person name="Lidstrom M.E."/>
            <person name="Ivanova N."/>
            <person name="Chistoserdova L."/>
        </authorList>
    </citation>
    <scope>NUCLEOTIDE SEQUENCE [LARGE SCALE GENOMIC DNA]</scope>
    <source>
        <strain evidence="2 3">301</strain>
    </source>
</reference>
<protein>
    <recommendedName>
        <fullName evidence="1">STAS domain-containing protein</fullName>
    </recommendedName>
</protein>
<feature type="domain" description="STAS" evidence="1">
    <location>
        <begin position="47"/>
        <end position="106"/>
    </location>
</feature>
<dbReference type="SUPFAM" id="SSF52091">
    <property type="entry name" value="SpoIIaa-like"/>
    <property type="match status" value="1"/>
</dbReference>
<dbReference type="InterPro" id="IPR058548">
    <property type="entry name" value="MlaB-like_STAS"/>
</dbReference>
<evidence type="ECO:0000259" key="1">
    <source>
        <dbReference type="PROSITE" id="PS50801"/>
    </source>
</evidence>
<dbReference type="EMBL" id="CP002056">
    <property type="protein sequence ID" value="ADI28682.1"/>
    <property type="molecule type" value="Genomic_DNA"/>
</dbReference>
<accession>D7DLJ8</accession>
<dbReference type="STRING" id="666681.M301_0295"/>
<dbReference type="PROSITE" id="PS50801">
    <property type="entry name" value="STAS"/>
    <property type="match status" value="1"/>
</dbReference>
<dbReference type="Pfam" id="PF13466">
    <property type="entry name" value="STAS_2"/>
    <property type="match status" value="1"/>
</dbReference>
<dbReference type="HOGENOM" id="CLU_115403_13_3_4"/>
<dbReference type="InterPro" id="IPR036513">
    <property type="entry name" value="STAS_dom_sf"/>
</dbReference>
<proteinExistence type="predicted"/>
<evidence type="ECO:0000313" key="2">
    <source>
        <dbReference type="EMBL" id="ADI28682.1"/>
    </source>
</evidence>
<name>D7DLJ8_METV0</name>
<dbReference type="AlphaFoldDB" id="D7DLJ8"/>
<dbReference type="InterPro" id="IPR002645">
    <property type="entry name" value="STAS_dom"/>
</dbReference>
<dbReference type="CDD" id="cd07043">
    <property type="entry name" value="STAS_anti-anti-sigma_factors"/>
    <property type="match status" value="1"/>
</dbReference>
<dbReference type="Gene3D" id="3.30.750.24">
    <property type="entry name" value="STAS domain"/>
    <property type="match status" value="1"/>
</dbReference>
<dbReference type="eggNOG" id="COG3113">
    <property type="taxonomic scope" value="Bacteria"/>
</dbReference>
<keyword evidence="3" id="KW-1185">Reference proteome</keyword>
<evidence type="ECO:0000313" key="3">
    <source>
        <dbReference type="Proteomes" id="UP000000383"/>
    </source>
</evidence>
<dbReference type="Proteomes" id="UP000000383">
    <property type="component" value="Chromosome"/>
</dbReference>